<comment type="similarity">
    <text evidence="2">Belongs to the DoxX family.</text>
</comment>
<dbReference type="GO" id="GO:0005886">
    <property type="term" value="C:plasma membrane"/>
    <property type="evidence" value="ECO:0007669"/>
    <property type="project" value="UniProtKB-SubCell"/>
</dbReference>
<evidence type="ECO:0000256" key="4">
    <source>
        <dbReference type="ARBA" id="ARBA00022692"/>
    </source>
</evidence>
<keyword evidence="3" id="KW-1003">Cell membrane</keyword>
<evidence type="ECO:0000256" key="7">
    <source>
        <dbReference type="SAM" id="Phobius"/>
    </source>
</evidence>
<protein>
    <submittedName>
        <fullName evidence="8">DoxX family protein</fullName>
    </submittedName>
</protein>
<reference evidence="8 9" key="1">
    <citation type="submission" date="2019-09" db="EMBL/GenBank/DDBJ databases">
        <title>YIM 48816 draft genome.</title>
        <authorList>
            <person name="Jiang L."/>
        </authorList>
    </citation>
    <scope>NUCLEOTIDE SEQUENCE [LARGE SCALE GENOMIC DNA]</scope>
    <source>
        <strain evidence="8 9">YIM 48816</strain>
    </source>
</reference>
<dbReference type="RefSeq" id="WP_150996600.1">
    <property type="nucleotide sequence ID" value="NZ_VZZK01000001.1"/>
</dbReference>
<gene>
    <name evidence="8" type="ORF">F6X53_01870</name>
</gene>
<comment type="subcellular location">
    <subcellularLocation>
        <location evidence="1">Cell membrane</location>
        <topology evidence="1">Multi-pass membrane protein</topology>
    </subcellularLocation>
</comment>
<feature type="transmembrane region" description="Helical" evidence="7">
    <location>
        <begin position="119"/>
        <end position="137"/>
    </location>
</feature>
<feature type="transmembrane region" description="Helical" evidence="7">
    <location>
        <begin position="143"/>
        <end position="166"/>
    </location>
</feature>
<evidence type="ECO:0000256" key="5">
    <source>
        <dbReference type="ARBA" id="ARBA00022989"/>
    </source>
</evidence>
<dbReference type="InterPro" id="IPR051907">
    <property type="entry name" value="DoxX-like_oxidoreductase"/>
</dbReference>
<feature type="transmembrane region" description="Helical" evidence="7">
    <location>
        <begin position="21"/>
        <end position="43"/>
    </location>
</feature>
<evidence type="ECO:0000256" key="1">
    <source>
        <dbReference type="ARBA" id="ARBA00004651"/>
    </source>
</evidence>
<evidence type="ECO:0000313" key="8">
    <source>
        <dbReference type="EMBL" id="KAB1081867.1"/>
    </source>
</evidence>
<proteinExistence type="inferred from homology"/>
<dbReference type="EMBL" id="VZZK01000001">
    <property type="protein sequence ID" value="KAB1081867.1"/>
    <property type="molecule type" value="Genomic_DNA"/>
</dbReference>
<evidence type="ECO:0000256" key="2">
    <source>
        <dbReference type="ARBA" id="ARBA00006679"/>
    </source>
</evidence>
<organism evidence="8 9">
    <name type="scientific">Methylobacterium soli</name>
    <dbReference type="NCBI Taxonomy" id="553447"/>
    <lineage>
        <taxon>Bacteria</taxon>
        <taxon>Pseudomonadati</taxon>
        <taxon>Pseudomonadota</taxon>
        <taxon>Alphaproteobacteria</taxon>
        <taxon>Hyphomicrobiales</taxon>
        <taxon>Methylobacteriaceae</taxon>
        <taxon>Methylobacterium</taxon>
    </lineage>
</organism>
<evidence type="ECO:0000256" key="6">
    <source>
        <dbReference type="ARBA" id="ARBA00023136"/>
    </source>
</evidence>
<accession>A0A6L3T8S9</accession>
<dbReference type="PANTHER" id="PTHR33452">
    <property type="entry name" value="OXIDOREDUCTASE CATD-RELATED"/>
    <property type="match status" value="1"/>
</dbReference>
<dbReference type="PANTHER" id="PTHR33452:SF1">
    <property type="entry name" value="INNER MEMBRANE PROTEIN YPHA-RELATED"/>
    <property type="match status" value="1"/>
</dbReference>
<keyword evidence="4 7" id="KW-0812">Transmembrane</keyword>
<feature type="transmembrane region" description="Helical" evidence="7">
    <location>
        <begin position="93"/>
        <end position="112"/>
    </location>
</feature>
<keyword evidence="6 7" id="KW-0472">Membrane</keyword>
<dbReference type="Pfam" id="PF07681">
    <property type="entry name" value="DoxX"/>
    <property type="match status" value="1"/>
</dbReference>
<keyword evidence="5 7" id="KW-1133">Transmembrane helix</keyword>
<comment type="caution">
    <text evidence="8">The sequence shown here is derived from an EMBL/GenBank/DDBJ whole genome shotgun (WGS) entry which is preliminary data.</text>
</comment>
<dbReference type="Proteomes" id="UP000474159">
    <property type="component" value="Unassembled WGS sequence"/>
</dbReference>
<sequence>MSTHTERAGLLAALTDRVIRLLDAIPYALVALFARIVVAHAFFASGQTKVEGPVIGGEVAGLDLSVIIPTHIRDSAFTLFAEEYKVPVLPSGLSTYLATFAEHLLPVLLFLGLASRFSALGLIGMTMVIQIFVYPDAWWTVHAYWLGLLLVIVAQGPGALSLDHLIARSWRARNRGVDGFRSRPAAI</sequence>
<dbReference type="AlphaFoldDB" id="A0A6L3T8S9"/>
<dbReference type="OrthoDB" id="121744at2"/>
<evidence type="ECO:0000313" key="9">
    <source>
        <dbReference type="Proteomes" id="UP000474159"/>
    </source>
</evidence>
<name>A0A6L3T8S9_9HYPH</name>
<dbReference type="InterPro" id="IPR032808">
    <property type="entry name" value="DoxX"/>
</dbReference>
<evidence type="ECO:0000256" key="3">
    <source>
        <dbReference type="ARBA" id="ARBA00022475"/>
    </source>
</evidence>
<keyword evidence="9" id="KW-1185">Reference proteome</keyword>